<proteinExistence type="inferred from homology"/>
<dbReference type="EMBL" id="UINC01183913">
    <property type="protein sequence ID" value="SVD94884.1"/>
    <property type="molecule type" value="Genomic_DNA"/>
</dbReference>
<feature type="non-terminal residue" evidence="6">
    <location>
        <position position="150"/>
    </location>
</feature>
<keyword evidence="3" id="KW-0378">Hydrolase</keyword>
<dbReference type="GO" id="GO:0046872">
    <property type="term" value="F:metal ion binding"/>
    <property type="evidence" value="ECO:0007669"/>
    <property type="project" value="UniProtKB-KW"/>
</dbReference>
<dbReference type="PROSITE" id="PS00523">
    <property type="entry name" value="SULFATASE_1"/>
    <property type="match status" value="1"/>
</dbReference>
<protein>
    <recommendedName>
        <fullName evidence="5">Sulfatase N-terminal domain-containing protein</fullName>
    </recommendedName>
</protein>
<dbReference type="Pfam" id="PF00884">
    <property type="entry name" value="Sulfatase"/>
    <property type="match status" value="1"/>
</dbReference>
<feature type="domain" description="Sulfatase N-terminal" evidence="5">
    <location>
        <begin position="9"/>
        <end position="143"/>
    </location>
</feature>
<evidence type="ECO:0000256" key="1">
    <source>
        <dbReference type="ARBA" id="ARBA00008779"/>
    </source>
</evidence>
<evidence type="ECO:0000256" key="2">
    <source>
        <dbReference type="ARBA" id="ARBA00022723"/>
    </source>
</evidence>
<keyword evidence="2" id="KW-0479">Metal-binding</keyword>
<accession>A0A382ZH85</accession>
<sequence>MEFPMTDQPNIILINCDDLGYGDLGCYGSQINQTPYLDQMAAEGVRFTDFYMASPVCSPSRGAMLTGCYPPRIGFAEFDGNWVLFPGDALGLNPEENTIASLLKKQEYATKIVGKWHCGDQKEFLPTRHGFDSYYGIPYSNDMGIQSEKD</sequence>
<dbReference type="InterPro" id="IPR050738">
    <property type="entry name" value="Sulfatase"/>
</dbReference>
<evidence type="ECO:0000313" key="6">
    <source>
        <dbReference type="EMBL" id="SVD94884.1"/>
    </source>
</evidence>
<dbReference type="Gene3D" id="3.40.720.10">
    <property type="entry name" value="Alkaline Phosphatase, subunit A"/>
    <property type="match status" value="1"/>
</dbReference>
<evidence type="ECO:0000256" key="4">
    <source>
        <dbReference type="ARBA" id="ARBA00022837"/>
    </source>
</evidence>
<name>A0A382ZH85_9ZZZZ</name>
<gene>
    <name evidence="6" type="ORF">METZ01_LOCUS447738</name>
</gene>
<reference evidence="6" key="1">
    <citation type="submission" date="2018-05" db="EMBL/GenBank/DDBJ databases">
        <authorList>
            <person name="Lanie J.A."/>
            <person name="Ng W.-L."/>
            <person name="Kazmierczak K.M."/>
            <person name="Andrzejewski T.M."/>
            <person name="Davidsen T.M."/>
            <person name="Wayne K.J."/>
            <person name="Tettelin H."/>
            <person name="Glass J.I."/>
            <person name="Rusch D."/>
            <person name="Podicherti R."/>
            <person name="Tsui H.-C.T."/>
            <person name="Winkler M.E."/>
        </authorList>
    </citation>
    <scope>NUCLEOTIDE SEQUENCE</scope>
</reference>
<dbReference type="SUPFAM" id="SSF53649">
    <property type="entry name" value="Alkaline phosphatase-like"/>
    <property type="match status" value="1"/>
</dbReference>
<dbReference type="PANTHER" id="PTHR42693:SF53">
    <property type="entry name" value="ENDO-4-O-SULFATASE"/>
    <property type="match status" value="1"/>
</dbReference>
<organism evidence="6">
    <name type="scientific">marine metagenome</name>
    <dbReference type="NCBI Taxonomy" id="408172"/>
    <lineage>
        <taxon>unclassified sequences</taxon>
        <taxon>metagenomes</taxon>
        <taxon>ecological metagenomes</taxon>
    </lineage>
</organism>
<dbReference type="PANTHER" id="PTHR42693">
    <property type="entry name" value="ARYLSULFATASE FAMILY MEMBER"/>
    <property type="match status" value="1"/>
</dbReference>
<keyword evidence="4" id="KW-0106">Calcium</keyword>
<dbReference type="InterPro" id="IPR000917">
    <property type="entry name" value="Sulfatase_N"/>
</dbReference>
<dbReference type="InterPro" id="IPR024607">
    <property type="entry name" value="Sulfatase_CS"/>
</dbReference>
<dbReference type="AlphaFoldDB" id="A0A382ZH85"/>
<comment type="similarity">
    <text evidence="1">Belongs to the sulfatase family.</text>
</comment>
<evidence type="ECO:0000256" key="3">
    <source>
        <dbReference type="ARBA" id="ARBA00022801"/>
    </source>
</evidence>
<dbReference type="GO" id="GO:0004065">
    <property type="term" value="F:arylsulfatase activity"/>
    <property type="evidence" value="ECO:0007669"/>
    <property type="project" value="TreeGrafter"/>
</dbReference>
<dbReference type="InterPro" id="IPR017850">
    <property type="entry name" value="Alkaline_phosphatase_core_sf"/>
</dbReference>
<evidence type="ECO:0000259" key="5">
    <source>
        <dbReference type="Pfam" id="PF00884"/>
    </source>
</evidence>